<dbReference type="AlphaFoldDB" id="M0A1P5"/>
<comment type="caution">
    <text evidence="2">The sequence shown here is derived from an EMBL/GenBank/DDBJ whole genome shotgun (WGS) entry which is preliminary data.</text>
</comment>
<dbReference type="Pfam" id="PF03848">
    <property type="entry name" value="TehB"/>
    <property type="match status" value="1"/>
</dbReference>
<keyword evidence="2" id="KW-0808">Transferase</keyword>
<feature type="domain" description="Tellurite resistance methyltransferase TehB-like" evidence="1">
    <location>
        <begin position="32"/>
        <end position="177"/>
    </location>
</feature>
<evidence type="ECO:0000313" key="3">
    <source>
        <dbReference type="Proteomes" id="UP000011648"/>
    </source>
</evidence>
<name>M0A1P5_9EURY</name>
<dbReference type="Proteomes" id="UP000011648">
    <property type="component" value="Unassembled WGS sequence"/>
</dbReference>
<dbReference type="GO" id="GO:0032259">
    <property type="term" value="P:methylation"/>
    <property type="evidence" value="ECO:0007669"/>
    <property type="project" value="UniProtKB-KW"/>
</dbReference>
<dbReference type="InterPro" id="IPR015985">
    <property type="entry name" value="TehB-like_dom"/>
</dbReference>
<dbReference type="PATRIC" id="fig|1230458.4.peg.1948"/>
<dbReference type="GO" id="GO:0008168">
    <property type="term" value="F:methyltransferase activity"/>
    <property type="evidence" value="ECO:0007669"/>
    <property type="project" value="UniProtKB-KW"/>
</dbReference>
<protein>
    <submittedName>
        <fullName evidence="2">Methyltransferase type 12</fullName>
    </submittedName>
</protein>
<accession>M0A1P5</accession>
<keyword evidence="3" id="KW-1185">Reference proteome</keyword>
<dbReference type="EMBL" id="AOIL01000032">
    <property type="protein sequence ID" value="ELY92251.1"/>
    <property type="molecule type" value="Genomic_DNA"/>
</dbReference>
<organism evidence="2 3">
    <name type="scientific">Natrialba taiwanensis DSM 12281</name>
    <dbReference type="NCBI Taxonomy" id="1230458"/>
    <lineage>
        <taxon>Archaea</taxon>
        <taxon>Methanobacteriati</taxon>
        <taxon>Methanobacteriota</taxon>
        <taxon>Stenosarchaea group</taxon>
        <taxon>Halobacteria</taxon>
        <taxon>Halobacteriales</taxon>
        <taxon>Natrialbaceae</taxon>
        <taxon>Natrialba</taxon>
    </lineage>
</organism>
<gene>
    <name evidence="2" type="ORF">C484_09701</name>
</gene>
<evidence type="ECO:0000313" key="2">
    <source>
        <dbReference type="EMBL" id="ELY92251.1"/>
    </source>
</evidence>
<proteinExistence type="predicted"/>
<reference evidence="2 3" key="1">
    <citation type="journal article" date="2014" name="PLoS Genet.">
        <title>Phylogenetically driven sequencing of extremely halophilic archaea reveals strategies for static and dynamic osmo-response.</title>
        <authorList>
            <person name="Becker E.A."/>
            <person name="Seitzer P.M."/>
            <person name="Tritt A."/>
            <person name="Larsen D."/>
            <person name="Krusor M."/>
            <person name="Yao A.I."/>
            <person name="Wu D."/>
            <person name="Madern D."/>
            <person name="Eisen J.A."/>
            <person name="Darling A.E."/>
            <person name="Facciotti M.T."/>
        </authorList>
    </citation>
    <scope>NUCLEOTIDE SEQUENCE [LARGE SCALE GENOMIC DNA]</scope>
    <source>
        <strain evidence="2 3">DSM 12281</strain>
    </source>
</reference>
<evidence type="ECO:0000259" key="1">
    <source>
        <dbReference type="Pfam" id="PF03848"/>
    </source>
</evidence>
<sequence>MNFEDRERVYGREEYYWGTEANEMAAQTLEFAPETADSITAIDLGAGEGRDAVFFAEQGWDVCAVDVSPNGLRKAQRLADRRGVTVQPIQADANDVSISGPVDVIYSAGAIQYIVPENRPQQFAHLKRNTAENGIHAMFAFVDHPDVPTPPDWTDNEFFYAPGELVEYYDGWIVLETDRLIFDDDSGAEPHQHAAELVFARNSN</sequence>
<dbReference type="CDD" id="cd02440">
    <property type="entry name" value="AdoMet_MTases"/>
    <property type="match status" value="1"/>
</dbReference>
<dbReference type="RefSeq" id="WP_006825697.1">
    <property type="nucleotide sequence ID" value="NZ_AOIL01000032.1"/>
</dbReference>
<dbReference type="SUPFAM" id="SSF53335">
    <property type="entry name" value="S-adenosyl-L-methionine-dependent methyltransferases"/>
    <property type="match status" value="1"/>
</dbReference>
<dbReference type="Gene3D" id="3.40.50.150">
    <property type="entry name" value="Vaccinia Virus protein VP39"/>
    <property type="match status" value="1"/>
</dbReference>
<dbReference type="InterPro" id="IPR029063">
    <property type="entry name" value="SAM-dependent_MTases_sf"/>
</dbReference>
<keyword evidence="2" id="KW-0489">Methyltransferase</keyword>
<dbReference type="OrthoDB" id="56895at2157"/>